<accession>A0ABT6KIK0</accession>
<dbReference type="EMBL" id="JANQDF010000167">
    <property type="protein sequence ID" value="MDH6107360.1"/>
    <property type="molecule type" value="Genomic_DNA"/>
</dbReference>
<organism evidence="1 2">
    <name type="scientific">Anabaenopsis tanganyikae CS-531</name>
    <dbReference type="NCBI Taxonomy" id="2785304"/>
    <lineage>
        <taxon>Bacteria</taxon>
        <taxon>Bacillati</taxon>
        <taxon>Cyanobacteriota</taxon>
        <taxon>Cyanophyceae</taxon>
        <taxon>Nostocales</taxon>
        <taxon>Nodulariaceae</taxon>
        <taxon>Anabaenopsis</taxon>
        <taxon>Anabaenopsis tanganyikae</taxon>
    </lineage>
</organism>
<dbReference type="Proteomes" id="UP001159386">
    <property type="component" value="Unassembled WGS sequence"/>
</dbReference>
<proteinExistence type="predicted"/>
<evidence type="ECO:0000313" key="2">
    <source>
        <dbReference type="Proteomes" id="UP001159386"/>
    </source>
</evidence>
<gene>
    <name evidence="1" type="ORF">NWP22_16075</name>
</gene>
<comment type="caution">
    <text evidence="1">The sequence shown here is derived from an EMBL/GenBank/DDBJ whole genome shotgun (WGS) entry which is preliminary data.</text>
</comment>
<reference evidence="1 2" key="1">
    <citation type="journal article" date="2023" name="J. Phycol.">
        <title>Chrysosporum ovalisporum is synonymous with the true-branching cyanobacterium Umezakia natans (Nostocales/Aphanizomenonaceae).</title>
        <authorList>
            <person name="McGregor G.B."/>
            <person name="Sendall B.C."/>
            <person name="Niiyama Y."/>
            <person name="Tuji A."/>
            <person name="Willis A."/>
        </authorList>
    </citation>
    <scope>NUCLEOTIDE SEQUENCE [LARGE SCALE GENOMIC DNA]</scope>
    <source>
        <strain evidence="1 2">CS-531</strain>
    </source>
</reference>
<keyword evidence="2" id="KW-1185">Reference proteome</keyword>
<name>A0ABT6KIK0_9CYAN</name>
<sequence>MNLQRILSELGTQGRTPIATACVSHCPPQKIYDINVFTLLILKVL</sequence>
<dbReference type="RefSeq" id="WP_271734704.1">
    <property type="nucleotide sequence ID" value="NZ_JANQDF010000167.1"/>
</dbReference>
<protein>
    <submittedName>
        <fullName evidence="1">Uncharacterized protein</fullName>
    </submittedName>
</protein>
<evidence type="ECO:0000313" key="1">
    <source>
        <dbReference type="EMBL" id="MDH6107360.1"/>
    </source>
</evidence>